<sequence>MTEKQFRLLYHFLNRISMWVQPINRDTIVSFIYGFEAGTGNKIFTSALKSYLESRYEIFGSNQGWPNQISIYSEKKGIEWCEAFLEIGKTIIEKLKIENNFNL</sequence>
<evidence type="ECO:0000313" key="1">
    <source>
        <dbReference type="EMBL" id="MTE27039.1"/>
    </source>
</evidence>
<dbReference type="EMBL" id="WJYA01000005">
    <property type="protein sequence ID" value="MTE27039.1"/>
    <property type="molecule type" value="Genomic_DNA"/>
</dbReference>
<protein>
    <submittedName>
        <fullName evidence="1">Uncharacterized protein</fullName>
    </submittedName>
</protein>
<accession>A0A7K1GGR9</accession>
<dbReference type="Proteomes" id="UP000447545">
    <property type="component" value="Unassembled WGS sequence"/>
</dbReference>
<keyword evidence="2" id="KW-1185">Reference proteome</keyword>
<organism evidence="1 2">
    <name type="scientific">Winogradskyella ouciana</name>
    <dbReference type="NCBI Taxonomy" id="2608631"/>
    <lineage>
        <taxon>Bacteria</taxon>
        <taxon>Pseudomonadati</taxon>
        <taxon>Bacteroidota</taxon>
        <taxon>Flavobacteriia</taxon>
        <taxon>Flavobacteriales</taxon>
        <taxon>Flavobacteriaceae</taxon>
        <taxon>Winogradskyella</taxon>
    </lineage>
</organism>
<gene>
    <name evidence="1" type="ORF">F1003_08890</name>
</gene>
<name>A0A7K1GGR9_9FLAO</name>
<reference evidence="1 2" key="1">
    <citation type="submission" date="2019-11" db="EMBL/GenBank/DDBJ databases">
        <title>Winogradskyella ouciana sp. nov., isolated from the hadal seawater of the Mariana Trench.</title>
        <authorList>
            <person name="Liu R."/>
        </authorList>
    </citation>
    <scope>NUCLEOTIDE SEQUENCE [LARGE SCALE GENOMIC DNA]</scope>
    <source>
        <strain evidence="1 2">ZXX205</strain>
    </source>
</reference>
<proteinExistence type="predicted"/>
<evidence type="ECO:0000313" key="2">
    <source>
        <dbReference type="Proteomes" id="UP000447545"/>
    </source>
</evidence>
<dbReference type="RefSeq" id="WP_155089046.1">
    <property type="nucleotide sequence ID" value="NZ_WJYA01000005.1"/>
</dbReference>
<comment type="caution">
    <text evidence="1">The sequence shown here is derived from an EMBL/GenBank/DDBJ whole genome shotgun (WGS) entry which is preliminary data.</text>
</comment>
<dbReference type="AlphaFoldDB" id="A0A7K1GGR9"/>